<organism evidence="1 2">
    <name type="scientific">Phytophthora nicotianae (strain INRA-310)</name>
    <name type="common">Phytophthora parasitica</name>
    <dbReference type="NCBI Taxonomy" id="761204"/>
    <lineage>
        <taxon>Eukaryota</taxon>
        <taxon>Sar</taxon>
        <taxon>Stramenopiles</taxon>
        <taxon>Oomycota</taxon>
        <taxon>Peronosporomycetes</taxon>
        <taxon>Peronosporales</taxon>
        <taxon>Peronosporaceae</taxon>
        <taxon>Phytophthora</taxon>
    </lineage>
</organism>
<name>W2PB42_PHYN3</name>
<sequence>MATATRSSKQRTHIMREKRDALQLASEIENGLTLSRLSSSA</sequence>
<dbReference type="RefSeq" id="XP_008916834.1">
    <property type="nucleotide sequence ID" value="XM_008918586.1"/>
</dbReference>
<dbReference type="Proteomes" id="UP000018817">
    <property type="component" value="Unassembled WGS sequence"/>
</dbReference>
<dbReference type="GeneID" id="20193402"/>
<reference evidence="2" key="1">
    <citation type="submission" date="2011-12" db="EMBL/GenBank/DDBJ databases">
        <authorList>
            <consortium name="The Broad Institute Genome Sequencing Platform"/>
            <person name="Russ C."/>
            <person name="Tyler B."/>
            <person name="Panabieres F."/>
            <person name="Shan W."/>
            <person name="Tripathy S."/>
            <person name="Grunwald N."/>
            <person name="Machado M."/>
            <person name="Young S.K."/>
            <person name="Zeng Q."/>
            <person name="Gargeya S."/>
            <person name="Fitzgerald M."/>
            <person name="Haas B."/>
            <person name="Abouelleil A."/>
            <person name="Alvarado L."/>
            <person name="Arachchi H.M."/>
            <person name="Berlin A."/>
            <person name="Chapman S.B."/>
            <person name="Gearin G."/>
            <person name="Goldberg J."/>
            <person name="Griggs A."/>
            <person name="Gujja S."/>
            <person name="Hansen M."/>
            <person name="Heiman D."/>
            <person name="Howarth C."/>
            <person name="Larimer J."/>
            <person name="Lui A."/>
            <person name="MacDonald P.J.P."/>
            <person name="McCowen C."/>
            <person name="Montmayeur A."/>
            <person name="Murphy C."/>
            <person name="Neiman D."/>
            <person name="Pearson M."/>
            <person name="Priest M."/>
            <person name="Roberts A."/>
            <person name="Saif S."/>
            <person name="Shea T."/>
            <person name="Sisk P."/>
            <person name="Stolte C."/>
            <person name="Sykes S."/>
            <person name="Wortman J."/>
            <person name="Nusbaum C."/>
            <person name="Birren B."/>
        </authorList>
    </citation>
    <scope>NUCLEOTIDE SEQUENCE [LARGE SCALE GENOMIC DNA]</scope>
    <source>
        <strain evidence="2">INRA-310</strain>
    </source>
</reference>
<proteinExistence type="predicted"/>
<gene>
    <name evidence="1" type="ORF">PPTG_24803</name>
</gene>
<reference evidence="1 2" key="2">
    <citation type="submission" date="2013-11" db="EMBL/GenBank/DDBJ databases">
        <title>The Genome Sequence of Phytophthora parasitica INRA-310.</title>
        <authorList>
            <consortium name="The Broad Institute Genomics Platform"/>
            <person name="Russ C."/>
            <person name="Tyler B."/>
            <person name="Panabieres F."/>
            <person name="Shan W."/>
            <person name="Tripathy S."/>
            <person name="Grunwald N."/>
            <person name="Machado M."/>
            <person name="Johnson C.S."/>
            <person name="Arredondo F."/>
            <person name="Hong C."/>
            <person name="Coffey M."/>
            <person name="Young S.K."/>
            <person name="Zeng Q."/>
            <person name="Gargeya S."/>
            <person name="Fitzgerald M."/>
            <person name="Abouelleil A."/>
            <person name="Alvarado L."/>
            <person name="Chapman S.B."/>
            <person name="Gainer-Dewar J."/>
            <person name="Goldberg J."/>
            <person name="Griggs A."/>
            <person name="Gujja S."/>
            <person name="Hansen M."/>
            <person name="Howarth C."/>
            <person name="Imamovic A."/>
            <person name="Ireland A."/>
            <person name="Larimer J."/>
            <person name="McCowan C."/>
            <person name="Murphy C."/>
            <person name="Pearson M."/>
            <person name="Poon T.W."/>
            <person name="Priest M."/>
            <person name="Roberts A."/>
            <person name="Saif S."/>
            <person name="Shea T."/>
            <person name="Sykes S."/>
            <person name="Wortman J."/>
            <person name="Nusbaum C."/>
            <person name="Birren B."/>
        </authorList>
    </citation>
    <scope>NUCLEOTIDE SEQUENCE [LARGE SCALE GENOMIC DNA]</scope>
    <source>
        <strain evidence="1 2">INRA-310</strain>
    </source>
</reference>
<protein>
    <submittedName>
        <fullName evidence="1">Uncharacterized protein</fullName>
    </submittedName>
</protein>
<dbReference type="EMBL" id="KI669796">
    <property type="protein sequence ID" value="ETM97870.1"/>
    <property type="molecule type" value="Genomic_DNA"/>
</dbReference>
<dbReference type="VEuPathDB" id="FungiDB:PPTG_24803"/>
<evidence type="ECO:0000313" key="2">
    <source>
        <dbReference type="Proteomes" id="UP000018817"/>
    </source>
</evidence>
<evidence type="ECO:0000313" key="1">
    <source>
        <dbReference type="EMBL" id="ETM97870.1"/>
    </source>
</evidence>
<dbReference type="AlphaFoldDB" id="W2PB42"/>
<accession>W2PB42</accession>